<dbReference type="NCBIfam" id="NF004127">
    <property type="entry name" value="PRK05617.1"/>
    <property type="match status" value="1"/>
</dbReference>
<dbReference type="InterPro" id="IPR032259">
    <property type="entry name" value="HIBYL-CoA-H"/>
</dbReference>
<comment type="caution">
    <text evidence="5">The sequence shown here is derived from an EMBL/GenBank/DDBJ whole genome shotgun (WGS) entry which is preliminary data.</text>
</comment>
<accession>A0ABW2PKH4</accession>
<feature type="domain" description="Enoyl-CoA hydratase/isomerase" evidence="4">
    <location>
        <begin position="15"/>
        <end position="348"/>
    </location>
</feature>
<dbReference type="CDD" id="cd06558">
    <property type="entry name" value="crotonase-like"/>
    <property type="match status" value="1"/>
</dbReference>
<name>A0ABW2PKH4_9BACL</name>
<reference evidence="6" key="1">
    <citation type="journal article" date="2019" name="Int. J. Syst. Evol. Microbiol.">
        <title>The Global Catalogue of Microorganisms (GCM) 10K type strain sequencing project: providing services to taxonomists for standard genome sequencing and annotation.</title>
        <authorList>
            <consortium name="The Broad Institute Genomics Platform"/>
            <consortium name="The Broad Institute Genome Sequencing Center for Infectious Disease"/>
            <person name="Wu L."/>
            <person name="Ma J."/>
        </authorList>
    </citation>
    <scope>NUCLEOTIDE SEQUENCE [LARGE SCALE GENOMIC DNA]</scope>
    <source>
        <strain evidence="6">CCUG 55590</strain>
    </source>
</reference>
<dbReference type="Proteomes" id="UP001596439">
    <property type="component" value="Unassembled WGS sequence"/>
</dbReference>
<dbReference type="RefSeq" id="WP_214787716.1">
    <property type="nucleotide sequence ID" value="NZ_JANIEL010000039.1"/>
</dbReference>
<dbReference type="InterPro" id="IPR045004">
    <property type="entry name" value="ECH_dom"/>
</dbReference>
<evidence type="ECO:0000313" key="5">
    <source>
        <dbReference type="EMBL" id="MFC7389652.1"/>
    </source>
</evidence>
<dbReference type="InterPro" id="IPR029045">
    <property type="entry name" value="ClpP/crotonase-like_dom_sf"/>
</dbReference>
<dbReference type="Pfam" id="PF16113">
    <property type="entry name" value="ECH_2"/>
    <property type="match status" value="1"/>
</dbReference>
<comment type="catalytic activity">
    <reaction evidence="1">
        <text>3-hydroxy-2-methylpropanoyl-CoA + H2O = 3-hydroxy-2-methylpropanoate + CoA + H(+)</text>
        <dbReference type="Rhea" id="RHEA:20888"/>
        <dbReference type="ChEBI" id="CHEBI:11805"/>
        <dbReference type="ChEBI" id="CHEBI:15377"/>
        <dbReference type="ChEBI" id="CHEBI:15378"/>
        <dbReference type="ChEBI" id="CHEBI:57287"/>
        <dbReference type="ChEBI" id="CHEBI:57340"/>
        <dbReference type="EC" id="3.1.2.4"/>
    </reaction>
</comment>
<organism evidence="5 6">
    <name type="scientific">Exiguobacterium aestuarii</name>
    <dbReference type="NCBI Taxonomy" id="273527"/>
    <lineage>
        <taxon>Bacteria</taxon>
        <taxon>Bacillati</taxon>
        <taxon>Bacillota</taxon>
        <taxon>Bacilli</taxon>
        <taxon>Bacillales</taxon>
        <taxon>Bacillales Family XII. Incertae Sedis</taxon>
        <taxon>Exiguobacterium</taxon>
    </lineage>
</organism>
<protein>
    <recommendedName>
        <fullName evidence="2">3-hydroxyisobutyryl-CoA hydrolase</fullName>
        <ecNumber evidence="2">3.1.2.4</ecNumber>
    </recommendedName>
</protein>
<sequence>MDTRESVVTEVQNGIGWIKLNRPRALNSLNVDMVDTMNERLKQWKSDDRVSLICIYGEGEKGFCAGGDMRTLYDLKEKGNEAYANQFFSLEYGLDNAIHHYPKPVVVLMDGVVMGGGVGLSIGASHRIVTESSKWAMPEMNIGFFPDVGASYFLNRMPGLVGTYVALTASVIHATDVLYVGAADYYMESKDWPGLKESMMEKHWTPNAVETELNQLLQSFRSPVSLPSSISSIQDKIDHHFRFETIEEIISSLQVSANQGDEWAGITMRTLLSKSPTSLKVTLRQIQKGKGLSLQACFDMEQNLALNFMKCHDFYEGVRSVLVDKDRSPKWSPTTLDEVTEQQVESFFKTV</sequence>
<dbReference type="SUPFAM" id="SSF52096">
    <property type="entry name" value="ClpP/crotonase"/>
    <property type="match status" value="1"/>
</dbReference>
<evidence type="ECO:0000256" key="2">
    <source>
        <dbReference type="ARBA" id="ARBA00011915"/>
    </source>
</evidence>
<proteinExistence type="predicted"/>
<dbReference type="GO" id="GO:0016787">
    <property type="term" value="F:hydrolase activity"/>
    <property type="evidence" value="ECO:0007669"/>
    <property type="project" value="UniProtKB-KW"/>
</dbReference>
<keyword evidence="3 5" id="KW-0378">Hydrolase</keyword>
<evidence type="ECO:0000256" key="3">
    <source>
        <dbReference type="ARBA" id="ARBA00022801"/>
    </source>
</evidence>
<dbReference type="EMBL" id="JBHTCE010000001">
    <property type="protein sequence ID" value="MFC7389652.1"/>
    <property type="molecule type" value="Genomic_DNA"/>
</dbReference>
<keyword evidence="6" id="KW-1185">Reference proteome</keyword>
<dbReference type="EC" id="3.1.2.4" evidence="2"/>
<evidence type="ECO:0000313" key="6">
    <source>
        <dbReference type="Proteomes" id="UP001596439"/>
    </source>
</evidence>
<dbReference type="PANTHER" id="PTHR43176:SF3">
    <property type="entry name" value="3-HYDROXYISOBUTYRYL-COA HYDROLASE, MITOCHONDRIAL"/>
    <property type="match status" value="1"/>
</dbReference>
<dbReference type="PANTHER" id="PTHR43176">
    <property type="entry name" value="3-HYDROXYISOBUTYRYL-COA HYDROLASE-RELATED"/>
    <property type="match status" value="1"/>
</dbReference>
<evidence type="ECO:0000256" key="1">
    <source>
        <dbReference type="ARBA" id="ARBA00001709"/>
    </source>
</evidence>
<evidence type="ECO:0000259" key="4">
    <source>
        <dbReference type="Pfam" id="PF16113"/>
    </source>
</evidence>
<dbReference type="Gene3D" id="3.90.226.10">
    <property type="entry name" value="2-enoyl-CoA Hydratase, Chain A, domain 1"/>
    <property type="match status" value="1"/>
</dbReference>
<gene>
    <name evidence="5" type="ORF">ACFQO8_05800</name>
</gene>